<evidence type="ECO:0000256" key="7">
    <source>
        <dbReference type="SAM" id="Phobius"/>
    </source>
</evidence>
<organism evidence="8 9">
    <name type="scientific">Adhaeretor mobilis</name>
    <dbReference type="NCBI Taxonomy" id="1930276"/>
    <lineage>
        <taxon>Bacteria</taxon>
        <taxon>Pseudomonadati</taxon>
        <taxon>Planctomycetota</taxon>
        <taxon>Planctomycetia</taxon>
        <taxon>Pirellulales</taxon>
        <taxon>Lacipirellulaceae</taxon>
        <taxon>Adhaeretor</taxon>
    </lineage>
</organism>
<evidence type="ECO:0000256" key="1">
    <source>
        <dbReference type="ARBA" id="ARBA00004141"/>
    </source>
</evidence>
<evidence type="ECO:0000313" key="9">
    <source>
        <dbReference type="Proteomes" id="UP000319852"/>
    </source>
</evidence>
<feature type="transmembrane region" description="Helical" evidence="7">
    <location>
        <begin position="267"/>
        <end position="291"/>
    </location>
</feature>
<dbReference type="PANTHER" id="PTHR21716:SF16">
    <property type="entry name" value="BLL1467 PROTEIN"/>
    <property type="match status" value="1"/>
</dbReference>
<protein>
    <submittedName>
        <fullName evidence="8">AI-2 transport protein TqsA</fullName>
    </submittedName>
</protein>
<dbReference type="GO" id="GO:0016020">
    <property type="term" value="C:membrane"/>
    <property type="evidence" value="ECO:0007669"/>
    <property type="project" value="UniProtKB-SubCell"/>
</dbReference>
<dbReference type="GO" id="GO:0055085">
    <property type="term" value="P:transmembrane transport"/>
    <property type="evidence" value="ECO:0007669"/>
    <property type="project" value="TreeGrafter"/>
</dbReference>
<dbReference type="RefSeq" id="WP_145063068.1">
    <property type="nucleotide sequence ID" value="NZ_CP036263.1"/>
</dbReference>
<feature type="transmembrane region" description="Helical" evidence="7">
    <location>
        <begin position="303"/>
        <end position="326"/>
    </location>
</feature>
<evidence type="ECO:0000313" key="8">
    <source>
        <dbReference type="EMBL" id="QDT01109.1"/>
    </source>
</evidence>
<feature type="transmembrane region" description="Helical" evidence="7">
    <location>
        <begin position="366"/>
        <end position="393"/>
    </location>
</feature>
<dbReference type="AlphaFoldDB" id="A0A517N1T7"/>
<feature type="transmembrane region" description="Helical" evidence="7">
    <location>
        <begin position="89"/>
        <end position="108"/>
    </location>
</feature>
<feature type="transmembrane region" description="Helical" evidence="7">
    <location>
        <begin position="120"/>
        <end position="145"/>
    </location>
</feature>
<gene>
    <name evidence="8" type="primary">tqsA_2</name>
    <name evidence="8" type="ORF">HG15A2_44510</name>
</gene>
<evidence type="ECO:0000256" key="5">
    <source>
        <dbReference type="ARBA" id="ARBA00023136"/>
    </source>
</evidence>
<feature type="transmembrane region" description="Helical" evidence="7">
    <location>
        <begin position="338"/>
        <end position="360"/>
    </location>
</feature>
<reference evidence="8 9" key="1">
    <citation type="submission" date="2019-02" db="EMBL/GenBank/DDBJ databases">
        <title>Deep-cultivation of Planctomycetes and their phenomic and genomic characterization uncovers novel biology.</title>
        <authorList>
            <person name="Wiegand S."/>
            <person name="Jogler M."/>
            <person name="Boedeker C."/>
            <person name="Pinto D."/>
            <person name="Vollmers J."/>
            <person name="Rivas-Marin E."/>
            <person name="Kohn T."/>
            <person name="Peeters S.H."/>
            <person name="Heuer A."/>
            <person name="Rast P."/>
            <person name="Oberbeckmann S."/>
            <person name="Bunk B."/>
            <person name="Jeske O."/>
            <person name="Meyerdierks A."/>
            <person name="Storesund J.E."/>
            <person name="Kallscheuer N."/>
            <person name="Luecker S."/>
            <person name="Lage O.M."/>
            <person name="Pohl T."/>
            <person name="Merkel B.J."/>
            <person name="Hornburger P."/>
            <person name="Mueller R.-W."/>
            <person name="Bruemmer F."/>
            <person name="Labrenz M."/>
            <person name="Spormann A.M."/>
            <person name="Op den Camp H."/>
            <person name="Overmann J."/>
            <person name="Amann R."/>
            <person name="Jetten M.S.M."/>
            <person name="Mascher T."/>
            <person name="Medema M.H."/>
            <person name="Devos D.P."/>
            <person name="Kaster A.-K."/>
            <person name="Ovreas L."/>
            <person name="Rohde M."/>
            <person name="Galperin M.Y."/>
            <person name="Jogler C."/>
        </authorList>
    </citation>
    <scope>NUCLEOTIDE SEQUENCE [LARGE SCALE GENOMIC DNA]</scope>
    <source>
        <strain evidence="8 9">HG15A2</strain>
    </source>
</reference>
<dbReference type="Pfam" id="PF01594">
    <property type="entry name" value="AI-2E_transport"/>
    <property type="match status" value="1"/>
</dbReference>
<evidence type="ECO:0000256" key="2">
    <source>
        <dbReference type="ARBA" id="ARBA00009773"/>
    </source>
</evidence>
<evidence type="ECO:0000256" key="6">
    <source>
        <dbReference type="SAM" id="MobiDB-lite"/>
    </source>
</evidence>
<keyword evidence="4 7" id="KW-1133">Transmembrane helix</keyword>
<comment type="subcellular location">
    <subcellularLocation>
        <location evidence="1">Membrane</location>
        <topology evidence="1">Multi-pass membrane protein</topology>
    </subcellularLocation>
</comment>
<proteinExistence type="inferred from homology"/>
<keyword evidence="5 7" id="KW-0472">Membrane</keyword>
<dbReference type="KEGG" id="amob:HG15A2_44510"/>
<dbReference type="Proteomes" id="UP000319852">
    <property type="component" value="Chromosome"/>
</dbReference>
<keyword evidence="9" id="KW-1185">Reference proteome</keyword>
<dbReference type="InterPro" id="IPR002549">
    <property type="entry name" value="AI-2E-like"/>
</dbReference>
<feature type="transmembrane region" description="Helical" evidence="7">
    <location>
        <begin position="208"/>
        <end position="230"/>
    </location>
</feature>
<feature type="region of interest" description="Disordered" evidence="6">
    <location>
        <begin position="1"/>
        <end position="36"/>
    </location>
</feature>
<comment type="similarity">
    <text evidence="2">Belongs to the autoinducer-2 exporter (AI-2E) (TC 2.A.86) family.</text>
</comment>
<accession>A0A517N1T7</accession>
<dbReference type="OrthoDB" id="9799225at2"/>
<evidence type="ECO:0000256" key="4">
    <source>
        <dbReference type="ARBA" id="ARBA00022989"/>
    </source>
</evidence>
<dbReference type="EMBL" id="CP036263">
    <property type="protein sequence ID" value="QDT01109.1"/>
    <property type="molecule type" value="Genomic_DNA"/>
</dbReference>
<keyword evidence="3 7" id="KW-0812">Transmembrane</keyword>
<evidence type="ECO:0000256" key="3">
    <source>
        <dbReference type="ARBA" id="ARBA00022692"/>
    </source>
</evidence>
<dbReference type="PANTHER" id="PTHR21716">
    <property type="entry name" value="TRANSMEMBRANE PROTEIN"/>
    <property type="match status" value="1"/>
</dbReference>
<sequence length="412" mass="44369">MSTPPTDGPSVEVPVRSEVGSELRTTPPEESLSLSTDYSSGGICGARNPAFSDPTSDEVCDLGVEIQAWDLKDAALVTLTVLAAFYTLYFTRALLFPIVLAFIVNLVLKPIILRLQKWRVPTALSAACVMSLSLAVVAGGVWLLWDPAARWVTEAQLRLPAAMEKFETLQAPIEQIAEVSKQIEEATELPGEDRPVQVESKEDKLGSALNITGGFLGGTMIVLVLVFFLLAGGDRFLEKIVELMPNWRDKRRVVAMSRDVQYQISSYLLSITIINALLGLSIGLGLYAIGIPEPALWGTLAALLNYIPFAGAIVGAVIVFLVGLISMPSIGGAMLAPLIYLSANAIEANFITPVVLGKSISLNPVILILSVFFWGWLWGIGGVLLAVPLLVVLKISFDHSPTLKPLGMFLAR</sequence>
<name>A0A517N1T7_9BACT</name>